<comment type="caution">
    <text evidence="1">The sequence shown here is derived from an EMBL/GenBank/DDBJ whole genome shotgun (WGS) entry which is preliminary data.</text>
</comment>
<sequence length="73" mass="8366">MDLNEASEANLQYILKEIGTQLGVVNSSLLDADDYDLSKYDELKMLYDLLQQKKHLSVSETQAFIEELAKTRK</sequence>
<dbReference type="RefSeq" id="WP_268780170.1">
    <property type="nucleotide sequence ID" value="NZ_JAPRAT010000016.1"/>
</dbReference>
<name>A0A9J6RDF0_9BACI</name>
<organism evidence="1 2">
    <name type="scientific">Natronobacillus azotifigens</name>
    <dbReference type="NCBI Taxonomy" id="472978"/>
    <lineage>
        <taxon>Bacteria</taxon>
        <taxon>Bacillati</taxon>
        <taxon>Bacillota</taxon>
        <taxon>Bacilli</taxon>
        <taxon>Bacillales</taxon>
        <taxon>Bacillaceae</taxon>
        <taxon>Natronobacillus</taxon>
    </lineage>
</organism>
<dbReference type="EMBL" id="JAPRAT010000016">
    <property type="protein sequence ID" value="MCZ0703398.1"/>
    <property type="molecule type" value="Genomic_DNA"/>
</dbReference>
<accession>A0A9J6RDF0</accession>
<dbReference type="Proteomes" id="UP001084197">
    <property type="component" value="Unassembled WGS sequence"/>
</dbReference>
<dbReference type="Pfam" id="PF06569">
    <property type="entry name" value="DUF1128"/>
    <property type="match status" value="1"/>
</dbReference>
<dbReference type="InterPro" id="IPR009507">
    <property type="entry name" value="UPF0435"/>
</dbReference>
<dbReference type="AlphaFoldDB" id="A0A9J6RDF0"/>
<protein>
    <submittedName>
        <fullName evidence="1">DUF1128 domain-containing protein</fullName>
    </submittedName>
</protein>
<reference evidence="1" key="1">
    <citation type="submission" date="2022-11" db="EMBL/GenBank/DDBJ databases">
        <title>WGS of Natronobacillus azotifigens 24KS-1, an anaerobic diazotrophic haloalkaliphile from soda-rich habitats.</title>
        <authorList>
            <person name="Sorokin D.Y."/>
            <person name="Merkel A.Y."/>
        </authorList>
    </citation>
    <scope>NUCLEOTIDE SEQUENCE</scope>
    <source>
        <strain evidence="1">24KS-1</strain>
    </source>
</reference>
<evidence type="ECO:0000313" key="1">
    <source>
        <dbReference type="EMBL" id="MCZ0703398.1"/>
    </source>
</evidence>
<keyword evidence="2" id="KW-1185">Reference proteome</keyword>
<gene>
    <name evidence="1" type="ORF">OWO01_09235</name>
</gene>
<proteinExistence type="predicted"/>
<evidence type="ECO:0000313" key="2">
    <source>
        <dbReference type="Proteomes" id="UP001084197"/>
    </source>
</evidence>